<keyword evidence="2" id="KW-1185">Reference proteome</keyword>
<evidence type="ECO:0000313" key="1">
    <source>
        <dbReference type="EMBL" id="KAF9668356.1"/>
    </source>
</evidence>
<proteinExistence type="predicted"/>
<name>A0A835JFD8_9ROSI</name>
<dbReference type="AlphaFoldDB" id="A0A835JFD8"/>
<dbReference type="EMBL" id="JADGMS010000015">
    <property type="protein sequence ID" value="KAF9668356.1"/>
    <property type="molecule type" value="Genomic_DNA"/>
</dbReference>
<protein>
    <submittedName>
        <fullName evidence="1">Uncharacterized protein</fullName>
    </submittedName>
</protein>
<reference evidence="1 2" key="1">
    <citation type="submission" date="2020-10" db="EMBL/GenBank/DDBJ databases">
        <title>Plant Genome Project.</title>
        <authorList>
            <person name="Zhang R.-G."/>
        </authorList>
    </citation>
    <scope>NUCLEOTIDE SEQUENCE [LARGE SCALE GENOMIC DNA]</scope>
    <source>
        <strain evidence="1">FAFU-HL-1</strain>
        <tissue evidence="1">Leaf</tissue>
    </source>
</reference>
<sequence length="177" mass="20052">MKLEKHFTISMEKMFKQVSLVSDTHPCVKNEPVLLGNTAPAMPNKTSTSIDTTQEQEDTCKPSADVISVSDSIGSNELICRFFRYSTETIVGFPRRLWLSSFLFWLITLCLKSKKVEAGWCVSSFHSMPSLVNSNGVRWKRMPDRREVFKVYSSSRSTRDVLVCSVTIVPSDPYSPQ</sequence>
<dbReference type="Proteomes" id="UP000657918">
    <property type="component" value="Unassembled WGS sequence"/>
</dbReference>
<accession>A0A835JFD8</accession>
<evidence type="ECO:0000313" key="2">
    <source>
        <dbReference type="Proteomes" id="UP000657918"/>
    </source>
</evidence>
<comment type="caution">
    <text evidence="1">The sequence shown here is derived from an EMBL/GenBank/DDBJ whole genome shotgun (WGS) entry which is preliminary data.</text>
</comment>
<gene>
    <name evidence="1" type="ORF">SADUNF_Sadunf15G0120100</name>
</gene>
<organism evidence="1 2">
    <name type="scientific">Salix dunnii</name>
    <dbReference type="NCBI Taxonomy" id="1413687"/>
    <lineage>
        <taxon>Eukaryota</taxon>
        <taxon>Viridiplantae</taxon>
        <taxon>Streptophyta</taxon>
        <taxon>Embryophyta</taxon>
        <taxon>Tracheophyta</taxon>
        <taxon>Spermatophyta</taxon>
        <taxon>Magnoliopsida</taxon>
        <taxon>eudicotyledons</taxon>
        <taxon>Gunneridae</taxon>
        <taxon>Pentapetalae</taxon>
        <taxon>rosids</taxon>
        <taxon>fabids</taxon>
        <taxon>Malpighiales</taxon>
        <taxon>Salicaceae</taxon>
        <taxon>Saliceae</taxon>
        <taxon>Salix</taxon>
    </lineage>
</organism>